<dbReference type="OrthoDB" id="15433at2759"/>
<evidence type="ECO:0000313" key="2">
    <source>
        <dbReference type="Proteomes" id="UP000799291"/>
    </source>
</evidence>
<proteinExistence type="predicted"/>
<reference evidence="1" key="1">
    <citation type="journal article" date="2020" name="Stud. Mycol.">
        <title>101 Dothideomycetes genomes: a test case for predicting lifestyles and emergence of pathogens.</title>
        <authorList>
            <person name="Haridas S."/>
            <person name="Albert R."/>
            <person name="Binder M."/>
            <person name="Bloem J."/>
            <person name="Labutti K."/>
            <person name="Salamov A."/>
            <person name="Andreopoulos B."/>
            <person name="Baker S."/>
            <person name="Barry K."/>
            <person name="Bills G."/>
            <person name="Bluhm B."/>
            <person name="Cannon C."/>
            <person name="Castanera R."/>
            <person name="Culley D."/>
            <person name="Daum C."/>
            <person name="Ezra D."/>
            <person name="Gonzalez J."/>
            <person name="Henrissat B."/>
            <person name="Kuo A."/>
            <person name="Liang C."/>
            <person name="Lipzen A."/>
            <person name="Lutzoni F."/>
            <person name="Magnuson J."/>
            <person name="Mondo S."/>
            <person name="Nolan M."/>
            <person name="Ohm R."/>
            <person name="Pangilinan J."/>
            <person name="Park H.-J."/>
            <person name="Ramirez L."/>
            <person name="Alfaro M."/>
            <person name="Sun H."/>
            <person name="Tritt A."/>
            <person name="Yoshinaga Y."/>
            <person name="Zwiers L.-H."/>
            <person name="Turgeon B."/>
            <person name="Goodwin S."/>
            <person name="Spatafora J."/>
            <person name="Crous P."/>
            <person name="Grigoriev I."/>
        </authorList>
    </citation>
    <scope>NUCLEOTIDE SEQUENCE</scope>
    <source>
        <strain evidence="1">CBS 122367</strain>
    </source>
</reference>
<dbReference type="Proteomes" id="UP000799291">
    <property type="component" value="Unassembled WGS sequence"/>
</dbReference>
<dbReference type="InterPro" id="IPR037143">
    <property type="entry name" value="4-PPantetheinyl_Trfase_dom_sf"/>
</dbReference>
<accession>A0A6G1J2B7</accession>
<dbReference type="Gene3D" id="3.90.470.20">
    <property type="entry name" value="4'-phosphopantetheinyl transferase domain"/>
    <property type="match status" value="1"/>
</dbReference>
<dbReference type="AlphaFoldDB" id="A0A6G1J2B7"/>
<organism evidence="1 2">
    <name type="scientific">Lentithecium fluviatile CBS 122367</name>
    <dbReference type="NCBI Taxonomy" id="1168545"/>
    <lineage>
        <taxon>Eukaryota</taxon>
        <taxon>Fungi</taxon>
        <taxon>Dikarya</taxon>
        <taxon>Ascomycota</taxon>
        <taxon>Pezizomycotina</taxon>
        <taxon>Dothideomycetes</taxon>
        <taxon>Pleosporomycetidae</taxon>
        <taxon>Pleosporales</taxon>
        <taxon>Massarineae</taxon>
        <taxon>Lentitheciaceae</taxon>
        <taxon>Lentithecium</taxon>
    </lineage>
</organism>
<evidence type="ECO:0000313" key="1">
    <source>
        <dbReference type="EMBL" id="KAF2684375.1"/>
    </source>
</evidence>
<name>A0A6G1J2B7_9PLEO</name>
<protein>
    <submittedName>
        <fullName evidence="1">Uncharacterized protein</fullName>
    </submittedName>
</protein>
<keyword evidence="2" id="KW-1185">Reference proteome</keyword>
<dbReference type="SUPFAM" id="SSF56214">
    <property type="entry name" value="4'-phosphopantetheinyl transferase"/>
    <property type="match status" value="1"/>
</dbReference>
<dbReference type="GO" id="GO:0008897">
    <property type="term" value="F:holo-[acyl-carrier-protein] synthase activity"/>
    <property type="evidence" value="ECO:0007669"/>
    <property type="project" value="InterPro"/>
</dbReference>
<gene>
    <name evidence="1" type="ORF">K458DRAFT_388842</name>
</gene>
<dbReference type="EMBL" id="MU005581">
    <property type="protein sequence ID" value="KAF2684375.1"/>
    <property type="molecule type" value="Genomic_DNA"/>
</dbReference>
<sequence length="166" mass="18913">MSPPLNRFLPKLLTWPERQYFWERFVSVEYSQNNLDAVSNFLAGRWAAKEACRKACEHLGSSNGFHSIMILPVASSDHRPDEITTRPRGLILRERLRERMEDGLEPSETQRHSHPAQFDINSVDGQLCEVSISHDSDWATAVAIVPVVDEWRSGLRKETARDSPGT</sequence>
<dbReference type="GO" id="GO:0000287">
    <property type="term" value="F:magnesium ion binding"/>
    <property type="evidence" value="ECO:0007669"/>
    <property type="project" value="InterPro"/>
</dbReference>